<organism evidence="1 2">
    <name type="scientific">Paenibacillus baekrokdamisoli</name>
    <dbReference type="NCBI Taxonomy" id="1712516"/>
    <lineage>
        <taxon>Bacteria</taxon>
        <taxon>Bacillati</taxon>
        <taxon>Bacillota</taxon>
        <taxon>Bacilli</taxon>
        <taxon>Bacillales</taxon>
        <taxon>Paenibacillaceae</taxon>
        <taxon>Paenibacillus</taxon>
    </lineage>
</organism>
<evidence type="ECO:0000313" key="1">
    <source>
        <dbReference type="EMBL" id="BBH19482.1"/>
    </source>
</evidence>
<evidence type="ECO:0000313" key="2">
    <source>
        <dbReference type="Proteomes" id="UP000275368"/>
    </source>
</evidence>
<dbReference type="KEGG" id="pbk:Back11_08270"/>
<sequence length="77" mass="8664">MLLFHSEFIFIANGLVGPPIGANVKIYFKVIQNELKTCLTYEQTKNEGESIDRIVILQMYTGTSLMSFTRGYVISIG</sequence>
<keyword evidence="2" id="KW-1185">Reference proteome</keyword>
<accession>A0A3G9IMN0</accession>
<dbReference type="EMBL" id="AP019308">
    <property type="protein sequence ID" value="BBH19482.1"/>
    <property type="molecule type" value="Genomic_DNA"/>
</dbReference>
<reference evidence="1 2" key="1">
    <citation type="submission" date="2018-11" db="EMBL/GenBank/DDBJ databases">
        <title>Complete genome sequence of Paenibacillus baekrokdamisoli strain KCTC 33723.</title>
        <authorList>
            <person name="Kang S.W."/>
            <person name="Lee K.C."/>
            <person name="Kim K.K."/>
            <person name="Kim J.S."/>
            <person name="Kim D.S."/>
            <person name="Ko S.H."/>
            <person name="Yang S.H."/>
            <person name="Lee J.S."/>
        </authorList>
    </citation>
    <scope>NUCLEOTIDE SEQUENCE [LARGE SCALE GENOMIC DNA]</scope>
    <source>
        <strain evidence="1 2">KCTC 33723</strain>
    </source>
</reference>
<name>A0A3G9IMN0_9BACL</name>
<proteinExistence type="predicted"/>
<dbReference type="AlphaFoldDB" id="A0A3G9IMN0"/>
<gene>
    <name evidence="1" type="ORF">Back11_08270</name>
</gene>
<protein>
    <submittedName>
        <fullName evidence="1">Uncharacterized protein</fullName>
    </submittedName>
</protein>
<dbReference type="Proteomes" id="UP000275368">
    <property type="component" value="Chromosome"/>
</dbReference>